<accession>D8LYM7</accession>
<evidence type="ECO:0000313" key="3">
    <source>
        <dbReference type="Proteomes" id="UP000008312"/>
    </source>
</evidence>
<proteinExistence type="predicted"/>
<dbReference type="EMBL" id="FN668639">
    <property type="protein sequence ID" value="CBK20682.2"/>
    <property type="molecule type" value="Genomic_DNA"/>
</dbReference>
<dbReference type="Proteomes" id="UP000008312">
    <property type="component" value="Unassembled WGS sequence"/>
</dbReference>
<name>D8LYM7_BLAHO</name>
<dbReference type="AlphaFoldDB" id="D8LYM7"/>
<feature type="transmembrane region" description="Helical" evidence="1">
    <location>
        <begin position="281"/>
        <end position="299"/>
    </location>
</feature>
<organism evidence="2">
    <name type="scientific">Blastocystis hominis</name>
    <dbReference type="NCBI Taxonomy" id="12968"/>
    <lineage>
        <taxon>Eukaryota</taxon>
        <taxon>Sar</taxon>
        <taxon>Stramenopiles</taxon>
        <taxon>Bigyra</taxon>
        <taxon>Opalozoa</taxon>
        <taxon>Opalinata</taxon>
        <taxon>Blastocystidae</taxon>
        <taxon>Blastocystis</taxon>
    </lineage>
</organism>
<dbReference type="InParanoid" id="D8LYM7"/>
<keyword evidence="3" id="KW-1185">Reference proteome</keyword>
<keyword evidence="1" id="KW-0472">Membrane</keyword>
<feature type="transmembrane region" description="Helical" evidence="1">
    <location>
        <begin position="13"/>
        <end position="36"/>
    </location>
</feature>
<reference evidence="2" key="1">
    <citation type="submission" date="2010-02" db="EMBL/GenBank/DDBJ databases">
        <title>Sequencing and annotation of the Blastocystis hominis genome.</title>
        <authorList>
            <person name="Wincker P."/>
        </authorList>
    </citation>
    <scope>NUCLEOTIDE SEQUENCE</scope>
    <source>
        <strain evidence="2">Singapore isolate B</strain>
    </source>
</reference>
<dbReference type="OrthoDB" id="200884at2759"/>
<keyword evidence="1" id="KW-1133">Transmembrane helix</keyword>
<protein>
    <submittedName>
        <fullName evidence="2">Uncharacterized protein</fullName>
    </submittedName>
</protein>
<evidence type="ECO:0000256" key="1">
    <source>
        <dbReference type="SAM" id="Phobius"/>
    </source>
</evidence>
<dbReference type="RefSeq" id="XP_012894730.1">
    <property type="nucleotide sequence ID" value="XM_013039276.1"/>
</dbReference>
<evidence type="ECO:0000313" key="2">
    <source>
        <dbReference type="EMBL" id="CBK20682.2"/>
    </source>
</evidence>
<dbReference type="GeneID" id="24918253"/>
<keyword evidence="1" id="KW-0812">Transmembrane</keyword>
<gene>
    <name evidence="2" type="ORF">GSBLH_T00000968001</name>
</gene>
<sequence>MSLFRKRNPKSKFYYLVVVILFALPVGLLIVGAISLTDANHRSSMISIYNKRAKVWNKHGLEDFKNLMFVLVKDGERHLMEVNTTKKGEFYPVRDSCKREGDPAEGCIETDSFYYSREVYTTDEPIEIQIYHEDRLIVNDTLLPTTQRTLSVRQMNCDHNTKDCIRECDTYNGTWNSKSEVCVYLEYLQSACYRLSLTADNKAYLDSPPEWELETERTGCFYADDWSPFNFGKENFTTIPVEVRYYQDSMIAASYTTRGCSDTELTDAQCMGLTPKEASRVGIAFSFLGLGILVFLIIVD</sequence>